<gene>
    <name evidence="2" type="ORF">SAMN05660313_01918</name>
</gene>
<reference evidence="3" key="1">
    <citation type="submission" date="2016-11" db="EMBL/GenBank/DDBJ databases">
        <authorList>
            <person name="Varghese N."/>
            <person name="Submissions S."/>
        </authorList>
    </citation>
    <scope>NUCLEOTIDE SEQUENCE [LARGE SCALE GENOMIC DNA]</scope>
    <source>
        <strain evidence="3">DSM 24786</strain>
    </source>
</reference>
<dbReference type="PROSITE" id="PS51257">
    <property type="entry name" value="PROKAR_LIPOPROTEIN"/>
    <property type="match status" value="1"/>
</dbReference>
<name>A0A1K1PIT3_9FLAO</name>
<dbReference type="OrthoDB" id="1190557at2"/>
<dbReference type="AlphaFoldDB" id="A0A1K1PIT3"/>
<evidence type="ECO:0000313" key="2">
    <source>
        <dbReference type="EMBL" id="SFW47516.1"/>
    </source>
</evidence>
<dbReference type="Proteomes" id="UP000183257">
    <property type="component" value="Unassembled WGS sequence"/>
</dbReference>
<proteinExistence type="predicted"/>
<feature type="signal peptide" evidence="1">
    <location>
        <begin position="1"/>
        <end position="24"/>
    </location>
</feature>
<evidence type="ECO:0000256" key="1">
    <source>
        <dbReference type="SAM" id="SignalP"/>
    </source>
</evidence>
<sequence length="254" mass="27577">MKIKNLFKTVICLLTLSLTFSCSSDDDSMNPPTDNSSFTTNSNTDFFINFDGTVNLIVSGTFQEDSGFGTVTDRGFVYGTSSNPEVGANNTSGISGSNSDATGYIENLTSGQTYFIRGYFEYSDGTHFYGNEIQASTDVDASTSRNVTLDIESDAFLIQTDFITVTLNINNVVKEMPIEFGVEYSVNSDFTSSSINAIENFDGIHNEGTIVITSYSAVAEPLMSGTQYYFRPYVKYADNTVTNGGTSIANFATN</sequence>
<accession>A0A1K1PIT3</accession>
<keyword evidence="1" id="KW-0732">Signal</keyword>
<dbReference type="STRING" id="76595.SAMN05660313_01918"/>
<feature type="chain" id="PRO_5012136958" evidence="1">
    <location>
        <begin position="25"/>
        <end position="254"/>
    </location>
</feature>
<protein>
    <submittedName>
        <fullName evidence="2">Uncharacterized protein</fullName>
    </submittedName>
</protein>
<organism evidence="2 3">
    <name type="scientific">Cellulophaga fucicola</name>
    <dbReference type="NCBI Taxonomy" id="76595"/>
    <lineage>
        <taxon>Bacteria</taxon>
        <taxon>Pseudomonadati</taxon>
        <taxon>Bacteroidota</taxon>
        <taxon>Flavobacteriia</taxon>
        <taxon>Flavobacteriales</taxon>
        <taxon>Flavobacteriaceae</taxon>
        <taxon>Cellulophaga</taxon>
    </lineage>
</organism>
<dbReference type="RefSeq" id="WP_072303548.1">
    <property type="nucleotide sequence ID" value="NZ_FPIY01000002.1"/>
</dbReference>
<dbReference type="EMBL" id="FPIY01000002">
    <property type="protein sequence ID" value="SFW47516.1"/>
    <property type="molecule type" value="Genomic_DNA"/>
</dbReference>
<keyword evidence="3" id="KW-1185">Reference proteome</keyword>
<evidence type="ECO:0000313" key="3">
    <source>
        <dbReference type="Proteomes" id="UP000183257"/>
    </source>
</evidence>